<comment type="caution">
    <text evidence="1">The sequence shown here is derived from an EMBL/GenBank/DDBJ whole genome shotgun (WGS) entry which is preliminary data.</text>
</comment>
<sequence>MSRPRSLAKFRPAALLRLLSRPVQIAIAIALGLLAAALFAQMEGERGVPPIASGGDFEVTGVKVDVQAKDADSARFAGWRMAQRQAWRMLWSRTHGGAGAPALSDSQLEAMISGIEIEQEQVGPTRYVATLGVMFDRARTGQLLGVSGNVRRSPPLLVIPVLWDGGSAVSYERTNEWQKAWARYRTGESAIDYVRVAGSIADPILLNAGQIGRRGRLWWRVLLDQYGAADVVIPIARLERAWPGGPVTATFTARYGPDNSLIGSFSLRASNASGIAQMLDEGAKRIDALYTGALNDGRLRPDPSLIIEEPVDPETLEIENAVEAPIEAIDVPVPGASTTGTFSIQFDTPDVSSVGAGESAIRSIPGVRSASTSSLALGGTSVMQVGFDGSVDMLRAGLQARGYQVAVSGTTLRITRRQAPPPAQ</sequence>
<organism evidence="1 2">
    <name type="scientific">Sphingobium naphthae</name>
    <dbReference type="NCBI Taxonomy" id="1886786"/>
    <lineage>
        <taxon>Bacteria</taxon>
        <taxon>Pseudomonadati</taxon>
        <taxon>Pseudomonadota</taxon>
        <taxon>Alphaproteobacteria</taxon>
        <taxon>Sphingomonadales</taxon>
        <taxon>Sphingomonadaceae</taxon>
        <taxon>Sphingobium</taxon>
    </lineage>
</organism>
<keyword evidence="2" id="KW-1185">Reference proteome</keyword>
<evidence type="ECO:0000313" key="1">
    <source>
        <dbReference type="EMBL" id="MDV5823935.1"/>
    </source>
</evidence>
<evidence type="ECO:0000313" key="2">
    <source>
        <dbReference type="Proteomes" id="UP001185984"/>
    </source>
</evidence>
<protein>
    <submittedName>
        <fullName evidence="1">Heavy-metal-associated domain-containing protein</fullName>
    </submittedName>
</protein>
<gene>
    <name evidence="1" type="ORF">O0R41_10035</name>
</gene>
<name>A0ABU3ZWN7_9SPHN</name>
<dbReference type="Proteomes" id="UP001185984">
    <property type="component" value="Unassembled WGS sequence"/>
</dbReference>
<reference evidence="2" key="1">
    <citation type="journal article" date="2022" name="J Environ Chem Eng">
        <title>Biodegradation of petroleum oil using a constructed nonpathogenic and heavy metal-tolerant bacterial consortium isolated from marine sponges.</title>
        <authorList>
            <person name="Dechsakulwatana C."/>
            <person name="Rungsihiranrut A."/>
            <person name="Muangchinda C."/>
            <person name="Ningthoujam R."/>
            <person name="Klankeo P."/>
            <person name="Pinyakong O."/>
        </authorList>
    </citation>
    <scope>NUCLEOTIDE SEQUENCE [LARGE SCALE GENOMIC DNA]</scope>
    <source>
        <strain evidence="2">MO2-4</strain>
    </source>
</reference>
<accession>A0ABU3ZWN7</accession>
<dbReference type="EMBL" id="JAPTHD010000003">
    <property type="protein sequence ID" value="MDV5823935.1"/>
    <property type="molecule type" value="Genomic_DNA"/>
</dbReference>
<proteinExistence type="predicted"/>